<dbReference type="EMBL" id="KN847318">
    <property type="protein sequence ID" value="KIW59123.1"/>
    <property type="molecule type" value="Genomic_DNA"/>
</dbReference>
<evidence type="ECO:0000313" key="8">
    <source>
        <dbReference type="Proteomes" id="UP000054342"/>
    </source>
</evidence>
<dbReference type="OrthoDB" id="2585655at2759"/>
<dbReference type="Gene3D" id="1.20.1720.10">
    <property type="entry name" value="Multidrug resistance protein D"/>
    <property type="match status" value="1"/>
</dbReference>
<feature type="transmembrane region" description="Helical" evidence="5">
    <location>
        <begin position="26"/>
        <end position="48"/>
    </location>
</feature>
<dbReference type="PROSITE" id="PS50850">
    <property type="entry name" value="MFS"/>
    <property type="match status" value="1"/>
</dbReference>
<keyword evidence="4 5" id="KW-0472">Membrane</keyword>
<dbReference type="GO" id="GO:0022857">
    <property type="term" value="F:transmembrane transporter activity"/>
    <property type="evidence" value="ECO:0007669"/>
    <property type="project" value="InterPro"/>
</dbReference>
<sequence>MLCIGGIGPIISVLFLELVDEFHISFTQASLLLGYQLLTVGATGIVVAASSQRFGKRPNFIISISIAWAGSLWGGAAQSYASLVGARVIQGLGIAMFESVTFAVIGQFGNGTSAVYRC</sequence>
<reference evidence="7 8" key="1">
    <citation type="submission" date="2015-01" db="EMBL/GenBank/DDBJ databases">
        <title>The Genome Sequence of Exophiala xenobiotica CBS118157.</title>
        <authorList>
            <consortium name="The Broad Institute Genomics Platform"/>
            <person name="Cuomo C."/>
            <person name="de Hoog S."/>
            <person name="Gorbushina A."/>
            <person name="Stielow B."/>
            <person name="Teixiera M."/>
            <person name="Abouelleil A."/>
            <person name="Chapman S.B."/>
            <person name="Priest M."/>
            <person name="Young S.K."/>
            <person name="Wortman J."/>
            <person name="Nusbaum C."/>
            <person name="Birren B."/>
        </authorList>
    </citation>
    <scope>NUCLEOTIDE SEQUENCE [LARGE SCALE GENOMIC DNA]</scope>
    <source>
        <strain evidence="7 8">CBS 118157</strain>
    </source>
</reference>
<dbReference type="PANTHER" id="PTHR23502">
    <property type="entry name" value="MAJOR FACILITATOR SUPERFAMILY"/>
    <property type="match status" value="1"/>
</dbReference>
<feature type="transmembrane region" description="Helical" evidence="5">
    <location>
        <begin position="87"/>
        <end position="108"/>
    </location>
</feature>
<name>A0A0D2ETU1_9EURO</name>
<feature type="domain" description="Major facilitator superfamily (MFS) profile" evidence="6">
    <location>
        <begin position="1"/>
        <end position="118"/>
    </location>
</feature>
<dbReference type="STRING" id="348802.A0A0D2ETU1"/>
<dbReference type="RefSeq" id="XP_013319707.1">
    <property type="nucleotide sequence ID" value="XM_013464253.1"/>
</dbReference>
<dbReference type="InterPro" id="IPR020846">
    <property type="entry name" value="MFS_dom"/>
</dbReference>
<evidence type="ECO:0000256" key="2">
    <source>
        <dbReference type="ARBA" id="ARBA00022692"/>
    </source>
</evidence>
<dbReference type="PANTHER" id="PTHR23502:SF4">
    <property type="entry name" value="MAJOR FACILITATOR SUPERFAMILY (MFS) PROFILE DOMAIN-CONTAINING PROTEIN-RELATED"/>
    <property type="match status" value="1"/>
</dbReference>
<comment type="subcellular location">
    <subcellularLocation>
        <location evidence="1">Membrane</location>
        <topology evidence="1">Multi-pass membrane protein</topology>
    </subcellularLocation>
</comment>
<dbReference type="SUPFAM" id="SSF103473">
    <property type="entry name" value="MFS general substrate transporter"/>
    <property type="match status" value="1"/>
</dbReference>
<dbReference type="GeneID" id="25325506"/>
<dbReference type="AlphaFoldDB" id="A0A0D2ETU1"/>
<proteinExistence type="predicted"/>
<dbReference type="Pfam" id="PF07690">
    <property type="entry name" value="MFS_1"/>
    <property type="match status" value="1"/>
</dbReference>
<keyword evidence="8" id="KW-1185">Reference proteome</keyword>
<evidence type="ECO:0000256" key="1">
    <source>
        <dbReference type="ARBA" id="ARBA00004141"/>
    </source>
</evidence>
<dbReference type="InterPro" id="IPR011701">
    <property type="entry name" value="MFS"/>
</dbReference>
<dbReference type="InterPro" id="IPR036259">
    <property type="entry name" value="MFS_trans_sf"/>
</dbReference>
<evidence type="ECO:0000256" key="5">
    <source>
        <dbReference type="SAM" id="Phobius"/>
    </source>
</evidence>
<accession>A0A0D2ETU1</accession>
<evidence type="ECO:0000256" key="3">
    <source>
        <dbReference type="ARBA" id="ARBA00022989"/>
    </source>
</evidence>
<evidence type="ECO:0000313" key="7">
    <source>
        <dbReference type="EMBL" id="KIW59123.1"/>
    </source>
</evidence>
<gene>
    <name evidence="7" type="ORF">PV05_03598</name>
</gene>
<evidence type="ECO:0000256" key="4">
    <source>
        <dbReference type="ARBA" id="ARBA00023136"/>
    </source>
</evidence>
<dbReference type="GO" id="GO:0005886">
    <property type="term" value="C:plasma membrane"/>
    <property type="evidence" value="ECO:0007669"/>
    <property type="project" value="TreeGrafter"/>
</dbReference>
<dbReference type="Proteomes" id="UP000054342">
    <property type="component" value="Unassembled WGS sequence"/>
</dbReference>
<feature type="transmembrane region" description="Helical" evidence="5">
    <location>
        <begin position="60"/>
        <end position="81"/>
    </location>
</feature>
<evidence type="ECO:0000259" key="6">
    <source>
        <dbReference type="PROSITE" id="PS50850"/>
    </source>
</evidence>
<dbReference type="HOGENOM" id="CLU_2073176_0_0_1"/>
<keyword evidence="2 5" id="KW-0812">Transmembrane</keyword>
<protein>
    <recommendedName>
        <fullName evidence="6">Major facilitator superfamily (MFS) profile domain-containing protein</fullName>
    </recommendedName>
</protein>
<organism evidence="7 8">
    <name type="scientific">Exophiala xenobiotica</name>
    <dbReference type="NCBI Taxonomy" id="348802"/>
    <lineage>
        <taxon>Eukaryota</taxon>
        <taxon>Fungi</taxon>
        <taxon>Dikarya</taxon>
        <taxon>Ascomycota</taxon>
        <taxon>Pezizomycotina</taxon>
        <taxon>Eurotiomycetes</taxon>
        <taxon>Chaetothyriomycetidae</taxon>
        <taxon>Chaetothyriales</taxon>
        <taxon>Herpotrichiellaceae</taxon>
        <taxon>Exophiala</taxon>
    </lineage>
</organism>
<keyword evidence="3 5" id="KW-1133">Transmembrane helix</keyword>